<dbReference type="InterPro" id="IPR018723">
    <property type="entry name" value="DUF2254_membrane"/>
</dbReference>
<dbReference type="Pfam" id="PF10011">
    <property type="entry name" value="DUF2254"/>
    <property type="match status" value="1"/>
</dbReference>
<keyword evidence="3" id="KW-1185">Reference proteome</keyword>
<keyword evidence="1" id="KW-0472">Membrane</keyword>
<reference evidence="2 3" key="1">
    <citation type="submission" date="2024-09" db="EMBL/GenBank/DDBJ databases">
        <authorList>
            <person name="Sun Q."/>
            <person name="Mori K."/>
        </authorList>
    </citation>
    <scope>NUCLEOTIDE SEQUENCE [LARGE SCALE GENOMIC DNA]</scope>
    <source>
        <strain evidence="2 3">KCTC 23076</strain>
    </source>
</reference>
<protein>
    <submittedName>
        <fullName evidence="2">DUF2254 domain-containing protein</fullName>
    </submittedName>
</protein>
<accession>A0ABV6RX26</accession>
<keyword evidence="1" id="KW-0812">Transmembrane</keyword>
<feature type="transmembrane region" description="Helical" evidence="1">
    <location>
        <begin position="71"/>
        <end position="94"/>
    </location>
</feature>
<dbReference type="RefSeq" id="WP_386672198.1">
    <property type="nucleotide sequence ID" value="NZ_JBHLTG010000005.1"/>
</dbReference>
<proteinExistence type="predicted"/>
<dbReference type="Proteomes" id="UP001589896">
    <property type="component" value="Unassembled WGS sequence"/>
</dbReference>
<evidence type="ECO:0000313" key="3">
    <source>
        <dbReference type="Proteomes" id="UP001589896"/>
    </source>
</evidence>
<feature type="transmembrane region" description="Helical" evidence="1">
    <location>
        <begin position="114"/>
        <end position="130"/>
    </location>
</feature>
<dbReference type="EMBL" id="JBHLTG010000005">
    <property type="protein sequence ID" value="MFC0680453.1"/>
    <property type="molecule type" value="Genomic_DNA"/>
</dbReference>
<evidence type="ECO:0000256" key="1">
    <source>
        <dbReference type="SAM" id="Phobius"/>
    </source>
</evidence>
<evidence type="ECO:0000313" key="2">
    <source>
        <dbReference type="EMBL" id="MFC0680453.1"/>
    </source>
</evidence>
<feature type="transmembrane region" description="Helical" evidence="1">
    <location>
        <begin position="21"/>
        <end position="41"/>
    </location>
</feature>
<comment type="caution">
    <text evidence="2">The sequence shown here is derived from an EMBL/GenBank/DDBJ whole genome shotgun (WGS) entry which is preliminary data.</text>
</comment>
<keyword evidence="1" id="KW-1133">Transmembrane helix</keyword>
<sequence>MTRLRRPLRNRWANIRDAIRSSIWPTPTLWILVAVVAGVLIPEVDERIDAGLSDFVTGLLFGGGADAARTVLSAIAGSLITATSLTFSLTVVALQLASSQASPRLLRLFASDRMVHATMSVFLGTFAYALTVLRTVRSETQTEPEQVPQIAVTVASLLTLASVIMLALFLAHLARQLRVETMLKNVNEETARVIERMPDPQPEHSAGAEALDRPAAAARVIAQKSGFLVSLDRTSLIEVAQRFGLGIAEEVTVGASVVRGSPLAYWWPLGAEPDEDARSEIQDCIVRAHDLEYERTAAEDVGFGLRQLADVALKAVSPGINDPTTAVHALSHTSAILCLLVQRPAESAVLADGDGTPRLLRKIMDVPALIELSLGQLRHYGAGDIGVAARMLQLLRELAFANRRADLEAVIRQQLERLTARIREQPFDAAEMDQLEGLRTAALTALSGVWPPDGAAGTLLAEARLETTGTPSP</sequence>
<name>A0ABV6RX26_9GAMM</name>
<organism evidence="2 3">
    <name type="scientific">Lysobacter korlensis</name>
    <dbReference type="NCBI Taxonomy" id="553636"/>
    <lineage>
        <taxon>Bacteria</taxon>
        <taxon>Pseudomonadati</taxon>
        <taxon>Pseudomonadota</taxon>
        <taxon>Gammaproteobacteria</taxon>
        <taxon>Lysobacterales</taxon>
        <taxon>Lysobacteraceae</taxon>
        <taxon>Lysobacter</taxon>
    </lineage>
</organism>
<gene>
    <name evidence="2" type="ORF">ACFFGH_21690</name>
</gene>
<feature type="transmembrane region" description="Helical" evidence="1">
    <location>
        <begin position="150"/>
        <end position="174"/>
    </location>
</feature>